<feature type="region of interest" description="Disordered" evidence="1">
    <location>
        <begin position="18"/>
        <end position="39"/>
    </location>
</feature>
<evidence type="ECO:0000313" key="2">
    <source>
        <dbReference type="EMBL" id="DAD20508.1"/>
    </source>
</evidence>
<protein>
    <submittedName>
        <fullName evidence="2">Uncharacterized protein</fullName>
    </submittedName>
</protein>
<organism evidence="2 3">
    <name type="scientific">Nelumbo nucifera</name>
    <name type="common">Sacred lotus</name>
    <dbReference type="NCBI Taxonomy" id="4432"/>
    <lineage>
        <taxon>Eukaryota</taxon>
        <taxon>Viridiplantae</taxon>
        <taxon>Streptophyta</taxon>
        <taxon>Embryophyta</taxon>
        <taxon>Tracheophyta</taxon>
        <taxon>Spermatophyta</taxon>
        <taxon>Magnoliopsida</taxon>
        <taxon>Proteales</taxon>
        <taxon>Nelumbonaceae</taxon>
        <taxon>Nelumbo</taxon>
    </lineage>
</organism>
<comment type="caution">
    <text evidence="2">The sequence shown here is derived from an EMBL/GenBank/DDBJ whole genome shotgun (WGS) entry which is preliminary data.</text>
</comment>
<accession>A0A822XSS6</accession>
<evidence type="ECO:0000313" key="3">
    <source>
        <dbReference type="Proteomes" id="UP000607653"/>
    </source>
</evidence>
<dbReference type="AlphaFoldDB" id="A0A822XSS6"/>
<dbReference type="EMBL" id="DUZY01000001">
    <property type="protein sequence ID" value="DAD20508.1"/>
    <property type="molecule type" value="Genomic_DNA"/>
</dbReference>
<keyword evidence="3" id="KW-1185">Reference proteome</keyword>
<proteinExistence type="predicted"/>
<sequence>MTPPLFACYGEDVSEIEGKRRRMGAKEREEGTKNSSKNLSPIVHSVIGSAWLVVGSRV</sequence>
<evidence type="ECO:0000256" key="1">
    <source>
        <dbReference type="SAM" id="MobiDB-lite"/>
    </source>
</evidence>
<gene>
    <name evidence="2" type="ORF">HUJ06_021971</name>
</gene>
<name>A0A822XSS6_NELNU</name>
<dbReference type="Proteomes" id="UP000607653">
    <property type="component" value="Unassembled WGS sequence"/>
</dbReference>
<reference evidence="2 3" key="1">
    <citation type="journal article" date="2020" name="Mol. Biol. Evol.">
        <title>Distinct Expression and Methylation Patterns for Genes with Different Fates following a Single Whole-Genome Duplication in Flowering Plants.</title>
        <authorList>
            <person name="Shi T."/>
            <person name="Rahmani R.S."/>
            <person name="Gugger P.F."/>
            <person name="Wang M."/>
            <person name="Li H."/>
            <person name="Zhang Y."/>
            <person name="Li Z."/>
            <person name="Wang Q."/>
            <person name="Van de Peer Y."/>
            <person name="Marchal K."/>
            <person name="Chen J."/>
        </authorList>
    </citation>
    <scope>NUCLEOTIDE SEQUENCE [LARGE SCALE GENOMIC DNA]</scope>
    <source>
        <tissue evidence="2">Leaf</tissue>
    </source>
</reference>